<sequence>MKSLVIQCMCILYLTLHDLNLDNSYWLTNEDSILSPYSSSCILLCSICRHYYASYVRMETYWEILISNSSEGG</sequence>
<accession>A0A2P6QH29</accession>
<keyword evidence="1" id="KW-0732">Signal</keyword>
<feature type="signal peptide" evidence="1">
    <location>
        <begin position="1"/>
        <end position="17"/>
    </location>
</feature>
<organism evidence="2 3">
    <name type="scientific">Rosa chinensis</name>
    <name type="common">China rose</name>
    <dbReference type="NCBI Taxonomy" id="74649"/>
    <lineage>
        <taxon>Eukaryota</taxon>
        <taxon>Viridiplantae</taxon>
        <taxon>Streptophyta</taxon>
        <taxon>Embryophyta</taxon>
        <taxon>Tracheophyta</taxon>
        <taxon>Spermatophyta</taxon>
        <taxon>Magnoliopsida</taxon>
        <taxon>eudicotyledons</taxon>
        <taxon>Gunneridae</taxon>
        <taxon>Pentapetalae</taxon>
        <taxon>rosids</taxon>
        <taxon>fabids</taxon>
        <taxon>Rosales</taxon>
        <taxon>Rosaceae</taxon>
        <taxon>Rosoideae</taxon>
        <taxon>Rosoideae incertae sedis</taxon>
        <taxon>Rosa</taxon>
    </lineage>
</organism>
<dbReference type="AlphaFoldDB" id="A0A2P6QH29"/>
<gene>
    <name evidence="2" type="ORF">RchiOBHm_Chr5g0057971</name>
</gene>
<comment type="caution">
    <text evidence="2">The sequence shown here is derived from an EMBL/GenBank/DDBJ whole genome shotgun (WGS) entry which is preliminary data.</text>
</comment>
<evidence type="ECO:0000256" key="1">
    <source>
        <dbReference type="SAM" id="SignalP"/>
    </source>
</evidence>
<name>A0A2P6QH29_ROSCH</name>
<evidence type="ECO:0000313" key="3">
    <source>
        <dbReference type="Proteomes" id="UP000238479"/>
    </source>
</evidence>
<dbReference type="Gramene" id="PRQ33470">
    <property type="protein sequence ID" value="PRQ33470"/>
    <property type="gene ID" value="RchiOBHm_Chr5g0057971"/>
</dbReference>
<evidence type="ECO:0000313" key="2">
    <source>
        <dbReference type="EMBL" id="PRQ33470.1"/>
    </source>
</evidence>
<feature type="chain" id="PRO_5015135597" evidence="1">
    <location>
        <begin position="18"/>
        <end position="73"/>
    </location>
</feature>
<proteinExistence type="predicted"/>
<keyword evidence="3" id="KW-1185">Reference proteome</keyword>
<dbReference type="Proteomes" id="UP000238479">
    <property type="component" value="Chromosome 5"/>
</dbReference>
<reference evidence="2 3" key="1">
    <citation type="journal article" date="2018" name="Nat. Genet.">
        <title>The Rosa genome provides new insights in the design of modern roses.</title>
        <authorList>
            <person name="Bendahmane M."/>
        </authorList>
    </citation>
    <scope>NUCLEOTIDE SEQUENCE [LARGE SCALE GENOMIC DNA]</scope>
    <source>
        <strain evidence="3">cv. Old Blush</strain>
    </source>
</reference>
<dbReference type="EMBL" id="PDCK01000043">
    <property type="protein sequence ID" value="PRQ33470.1"/>
    <property type="molecule type" value="Genomic_DNA"/>
</dbReference>
<protein>
    <submittedName>
        <fullName evidence="2">Uncharacterized protein</fullName>
    </submittedName>
</protein>